<gene>
    <name evidence="2" type="ORF">PIB30_092931</name>
</gene>
<reference evidence="2 3" key="1">
    <citation type="journal article" date="2023" name="Plants (Basel)">
        <title>Bridging the Gap: Combining Genomics and Transcriptomics Approaches to Understand Stylosanthes scabra, an Orphan Legume from the Brazilian Caatinga.</title>
        <authorList>
            <person name="Ferreira-Neto J.R.C."/>
            <person name="da Silva M.D."/>
            <person name="Binneck E."/>
            <person name="de Melo N.F."/>
            <person name="da Silva R.H."/>
            <person name="de Melo A.L.T.M."/>
            <person name="Pandolfi V."/>
            <person name="Bustamante F.O."/>
            <person name="Brasileiro-Vidal A.C."/>
            <person name="Benko-Iseppon A.M."/>
        </authorList>
    </citation>
    <scope>NUCLEOTIDE SEQUENCE [LARGE SCALE GENOMIC DNA]</scope>
    <source>
        <tissue evidence="2">Leaves</tissue>
    </source>
</reference>
<organism evidence="2 3">
    <name type="scientific">Stylosanthes scabra</name>
    <dbReference type="NCBI Taxonomy" id="79078"/>
    <lineage>
        <taxon>Eukaryota</taxon>
        <taxon>Viridiplantae</taxon>
        <taxon>Streptophyta</taxon>
        <taxon>Embryophyta</taxon>
        <taxon>Tracheophyta</taxon>
        <taxon>Spermatophyta</taxon>
        <taxon>Magnoliopsida</taxon>
        <taxon>eudicotyledons</taxon>
        <taxon>Gunneridae</taxon>
        <taxon>Pentapetalae</taxon>
        <taxon>rosids</taxon>
        <taxon>fabids</taxon>
        <taxon>Fabales</taxon>
        <taxon>Fabaceae</taxon>
        <taxon>Papilionoideae</taxon>
        <taxon>50 kb inversion clade</taxon>
        <taxon>dalbergioids sensu lato</taxon>
        <taxon>Dalbergieae</taxon>
        <taxon>Pterocarpus clade</taxon>
        <taxon>Stylosanthes</taxon>
    </lineage>
</organism>
<dbReference type="EMBL" id="JASCZI010273810">
    <property type="protein sequence ID" value="MED6225360.1"/>
    <property type="molecule type" value="Genomic_DNA"/>
</dbReference>
<comment type="caution">
    <text evidence="2">The sequence shown here is derived from an EMBL/GenBank/DDBJ whole genome shotgun (WGS) entry which is preliminary data.</text>
</comment>
<sequence>HINGAIIQRENGASFKSNAPLIFWHSRVSTLWELKQLILLNLGAESDREIGKLAYRFQTVTAENRLEYQPSWLNEDNHVWITFEVHRRLMQDRFMEFCVEVRHVRGSSGFRPFVPQTVPSPINVAPPDDVAMADYNSADDSDYDDES</sequence>
<proteinExistence type="predicted"/>
<protein>
    <submittedName>
        <fullName evidence="2">Uncharacterized protein</fullName>
    </submittedName>
</protein>
<dbReference type="Proteomes" id="UP001341840">
    <property type="component" value="Unassembled WGS sequence"/>
</dbReference>
<accession>A0ABU6ZTU6</accession>
<evidence type="ECO:0000313" key="2">
    <source>
        <dbReference type="EMBL" id="MED6225360.1"/>
    </source>
</evidence>
<name>A0ABU6ZTU6_9FABA</name>
<feature type="non-terminal residue" evidence="2">
    <location>
        <position position="1"/>
    </location>
</feature>
<feature type="region of interest" description="Disordered" evidence="1">
    <location>
        <begin position="125"/>
        <end position="147"/>
    </location>
</feature>
<evidence type="ECO:0000313" key="3">
    <source>
        <dbReference type="Proteomes" id="UP001341840"/>
    </source>
</evidence>
<evidence type="ECO:0000256" key="1">
    <source>
        <dbReference type="SAM" id="MobiDB-lite"/>
    </source>
</evidence>
<feature type="compositionally biased region" description="Acidic residues" evidence="1">
    <location>
        <begin position="137"/>
        <end position="147"/>
    </location>
</feature>
<keyword evidence="3" id="KW-1185">Reference proteome</keyword>